<sequence length="133" mass="15146">KITFSLEELLKILISNELLPRQIIRARVKGQRVHFVIRTNAFILPFIPASLRYISFDNNNAIFELTIASGHLNKAVSRLNQALKLKIPACMKLEYPNISVDIDRLLEEKNIKGVQVKDVLFENGDFTIVTGKI</sequence>
<name>X0WXX1_9ZZZZ</name>
<comment type="caution">
    <text evidence="1">The sequence shown here is derived from an EMBL/GenBank/DDBJ whole genome shotgun (WGS) entry which is preliminary data.</text>
</comment>
<proteinExistence type="predicted"/>
<protein>
    <submittedName>
        <fullName evidence="1">Uncharacterized protein</fullName>
    </submittedName>
</protein>
<dbReference type="AlphaFoldDB" id="X0WXX1"/>
<reference evidence="1" key="1">
    <citation type="journal article" date="2014" name="Front. Microbiol.">
        <title>High frequency of phylogenetically diverse reductive dehalogenase-homologous genes in deep subseafloor sedimentary metagenomes.</title>
        <authorList>
            <person name="Kawai M."/>
            <person name="Futagami T."/>
            <person name="Toyoda A."/>
            <person name="Takaki Y."/>
            <person name="Nishi S."/>
            <person name="Hori S."/>
            <person name="Arai W."/>
            <person name="Tsubouchi T."/>
            <person name="Morono Y."/>
            <person name="Uchiyama I."/>
            <person name="Ito T."/>
            <person name="Fujiyama A."/>
            <person name="Inagaki F."/>
            <person name="Takami H."/>
        </authorList>
    </citation>
    <scope>NUCLEOTIDE SEQUENCE</scope>
    <source>
        <strain evidence="1">Expedition CK06-06</strain>
    </source>
</reference>
<feature type="non-terminal residue" evidence="1">
    <location>
        <position position="1"/>
    </location>
</feature>
<organism evidence="1">
    <name type="scientific">marine sediment metagenome</name>
    <dbReference type="NCBI Taxonomy" id="412755"/>
    <lineage>
        <taxon>unclassified sequences</taxon>
        <taxon>metagenomes</taxon>
        <taxon>ecological metagenomes</taxon>
    </lineage>
</organism>
<dbReference type="EMBL" id="BARS01047726">
    <property type="protein sequence ID" value="GAG29293.1"/>
    <property type="molecule type" value="Genomic_DNA"/>
</dbReference>
<gene>
    <name evidence="1" type="ORF">S01H1_71652</name>
</gene>
<evidence type="ECO:0000313" key="1">
    <source>
        <dbReference type="EMBL" id="GAG29293.1"/>
    </source>
</evidence>
<accession>X0WXX1</accession>